<accession>A0AAN6Y720</accession>
<keyword evidence="3" id="KW-1185">Reference proteome</keyword>
<sequence>MADDPSSQSFFPLECRDQYQEAEQYYNNPLRVENRALKDEILSLKRLLRENSILWNSPMDAGHAPKRIKTRLTRSSFISASSVNSCPPLPVEIQLQILTHALTAKDPIIDPLCKLKMENLSEQEQKGRKHGYGQYQLAIGLLATCKAYHAEGTRILWTRNEFVFTTHQALREFCNVPFKFRSKVERVTLRIIAHYYDEEKKCPPPGPRRLRPIRNGGNAPARQRTVRVTDRPKEESTLARKGFRSYTWTQVIDFLSALRPPFDPSHTGSNPRPRLLPGLKSLRMDFVDFPAGFLRSADMELHSLAFHDLGCTLDELMVTGLPDCVYAAKVLIDLTGMVKDDGLLLKCKAAFIAKTNHLSARADCAPIAQVVRSWKPLAKEWGENFPDDFDEDEWDFHDYHDHHHHHPIGDLPVMPPAPEEEGHPESAWLERRTIWKRVPTSRDSAERKWVEFGRVMGTPVGPYSEARDVDDEGELVCPTCGIMHDPAGWEL</sequence>
<organism evidence="2 3">
    <name type="scientific">Rhypophila decipiens</name>
    <dbReference type="NCBI Taxonomy" id="261697"/>
    <lineage>
        <taxon>Eukaryota</taxon>
        <taxon>Fungi</taxon>
        <taxon>Dikarya</taxon>
        <taxon>Ascomycota</taxon>
        <taxon>Pezizomycotina</taxon>
        <taxon>Sordariomycetes</taxon>
        <taxon>Sordariomycetidae</taxon>
        <taxon>Sordariales</taxon>
        <taxon>Naviculisporaceae</taxon>
        <taxon>Rhypophila</taxon>
    </lineage>
</organism>
<dbReference type="AlphaFoldDB" id="A0AAN6Y720"/>
<dbReference type="EMBL" id="MU858103">
    <property type="protein sequence ID" value="KAK4213844.1"/>
    <property type="molecule type" value="Genomic_DNA"/>
</dbReference>
<dbReference type="Proteomes" id="UP001301769">
    <property type="component" value="Unassembled WGS sequence"/>
</dbReference>
<gene>
    <name evidence="2" type="ORF">QBC37DRAFT_164394</name>
</gene>
<evidence type="ECO:0000313" key="3">
    <source>
        <dbReference type="Proteomes" id="UP001301769"/>
    </source>
</evidence>
<proteinExistence type="predicted"/>
<protein>
    <submittedName>
        <fullName evidence="2">Uncharacterized protein</fullName>
    </submittedName>
</protein>
<name>A0AAN6Y720_9PEZI</name>
<reference evidence="2" key="2">
    <citation type="submission" date="2023-05" db="EMBL/GenBank/DDBJ databases">
        <authorList>
            <consortium name="Lawrence Berkeley National Laboratory"/>
            <person name="Steindorff A."/>
            <person name="Hensen N."/>
            <person name="Bonometti L."/>
            <person name="Westerberg I."/>
            <person name="Brannstrom I.O."/>
            <person name="Guillou S."/>
            <person name="Cros-Aarteil S."/>
            <person name="Calhoun S."/>
            <person name="Haridas S."/>
            <person name="Kuo A."/>
            <person name="Mondo S."/>
            <person name="Pangilinan J."/>
            <person name="Riley R."/>
            <person name="Labutti K."/>
            <person name="Andreopoulos B."/>
            <person name="Lipzen A."/>
            <person name="Chen C."/>
            <person name="Yanf M."/>
            <person name="Daum C."/>
            <person name="Ng V."/>
            <person name="Clum A."/>
            <person name="Ohm R."/>
            <person name="Martin F."/>
            <person name="Silar P."/>
            <person name="Natvig D."/>
            <person name="Lalanne C."/>
            <person name="Gautier V."/>
            <person name="Ament-Velasquez S.L."/>
            <person name="Kruys A."/>
            <person name="Hutchinson M.I."/>
            <person name="Powell A.J."/>
            <person name="Barry K."/>
            <person name="Miller A.N."/>
            <person name="Grigoriev I.V."/>
            <person name="Debuchy R."/>
            <person name="Gladieux P."/>
            <person name="Thoren M.H."/>
            <person name="Johannesson H."/>
        </authorList>
    </citation>
    <scope>NUCLEOTIDE SEQUENCE</scope>
    <source>
        <strain evidence="2">PSN293</strain>
    </source>
</reference>
<evidence type="ECO:0000313" key="2">
    <source>
        <dbReference type="EMBL" id="KAK4213844.1"/>
    </source>
</evidence>
<feature type="region of interest" description="Disordered" evidence="1">
    <location>
        <begin position="203"/>
        <end position="234"/>
    </location>
</feature>
<reference evidence="2" key="1">
    <citation type="journal article" date="2023" name="Mol. Phylogenet. Evol.">
        <title>Genome-scale phylogeny and comparative genomics of the fungal order Sordariales.</title>
        <authorList>
            <person name="Hensen N."/>
            <person name="Bonometti L."/>
            <person name="Westerberg I."/>
            <person name="Brannstrom I.O."/>
            <person name="Guillou S."/>
            <person name="Cros-Aarteil S."/>
            <person name="Calhoun S."/>
            <person name="Haridas S."/>
            <person name="Kuo A."/>
            <person name="Mondo S."/>
            <person name="Pangilinan J."/>
            <person name="Riley R."/>
            <person name="LaButti K."/>
            <person name="Andreopoulos B."/>
            <person name="Lipzen A."/>
            <person name="Chen C."/>
            <person name="Yan M."/>
            <person name="Daum C."/>
            <person name="Ng V."/>
            <person name="Clum A."/>
            <person name="Steindorff A."/>
            <person name="Ohm R.A."/>
            <person name="Martin F."/>
            <person name="Silar P."/>
            <person name="Natvig D.O."/>
            <person name="Lalanne C."/>
            <person name="Gautier V."/>
            <person name="Ament-Velasquez S.L."/>
            <person name="Kruys A."/>
            <person name="Hutchinson M.I."/>
            <person name="Powell A.J."/>
            <person name="Barry K."/>
            <person name="Miller A.N."/>
            <person name="Grigoriev I.V."/>
            <person name="Debuchy R."/>
            <person name="Gladieux P."/>
            <person name="Hiltunen Thoren M."/>
            <person name="Johannesson H."/>
        </authorList>
    </citation>
    <scope>NUCLEOTIDE SEQUENCE</scope>
    <source>
        <strain evidence="2">PSN293</strain>
    </source>
</reference>
<comment type="caution">
    <text evidence="2">The sequence shown here is derived from an EMBL/GenBank/DDBJ whole genome shotgun (WGS) entry which is preliminary data.</text>
</comment>
<evidence type="ECO:0000256" key="1">
    <source>
        <dbReference type="SAM" id="MobiDB-lite"/>
    </source>
</evidence>